<dbReference type="RefSeq" id="WP_248436211.1">
    <property type="nucleotide sequence ID" value="NZ_CP096205.1"/>
</dbReference>
<keyword evidence="2" id="KW-1185">Reference proteome</keyword>
<evidence type="ECO:0000313" key="2">
    <source>
        <dbReference type="Proteomes" id="UP000830583"/>
    </source>
</evidence>
<sequence>MNAYSIEKLAEELKKQNFKKTELIKTTDKGYRSNGNRHPHSWSIVDENDLVKWILEE</sequence>
<name>A0ABY4KI31_9FLAO</name>
<proteinExistence type="predicted"/>
<organism evidence="1 2">
    <name type="scientific">Flavobacterium azooxidireducens</name>
    <dbReference type="NCBI Taxonomy" id="1871076"/>
    <lineage>
        <taxon>Bacteria</taxon>
        <taxon>Pseudomonadati</taxon>
        <taxon>Bacteroidota</taxon>
        <taxon>Flavobacteriia</taxon>
        <taxon>Flavobacteriales</taxon>
        <taxon>Flavobacteriaceae</taxon>
        <taxon>Flavobacterium</taxon>
    </lineage>
</organism>
<gene>
    <name evidence="1" type="ORF">M0M57_05770</name>
</gene>
<evidence type="ECO:0008006" key="3">
    <source>
        <dbReference type="Google" id="ProtNLM"/>
    </source>
</evidence>
<reference evidence="1" key="1">
    <citation type="submission" date="2022-04" db="EMBL/GenBank/DDBJ databases">
        <title>Consumption of N2O by Flavobacterium azooxidireducens sp. nov. isolated from Decomposing Leaf Litter of Phragmites australis (Cav.).</title>
        <authorList>
            <person name="Behrendt U."/>
            <person name="Spanner T."/>
            <person name="Augustin J."/>
            <person name="Horn M.A."/>
            <person name="Kolb S."/>
            <person name="Ulrich A."/>
        </authorList>
    </citation>
    <scope>NUCLEOTIDE SEQUENCE</scope>
    <source>
        <strain evidence="1">IGB 4-14</strain>
    </source>
</reference>
<accession>A0ABY4KI31</accession>
<dbReference type="EMBL" id="CP096205">
    <property type="protein sequence ID" value="UPQ80344.1"/>
    <property type="molecule type" value="Genomic_DNA"/>
</dbReference>
<dbReference type="Proteomes" id="UP000830583">
    <property type="component" value="Chromosome"/>
</dbReference>
<evidence type="ECO:0000313" key="1">
    <source>
        <dbReference type="EMBL" id="UPQ80344.1"/>
    </source>
</evidence>
<protein>
    <recommendedName>
        <fullName evidence="3">DNA-binding protein</fullName>
    </recommendedName>
</protein>